<dbReference type="EMBL" id="SDRB02012221">
    <property type="protein sequence ID" value="THF98378.1"/>
    <property type="molecule type" value="Genomic_DNA"/>
</dbReference>
<evidence type="ECO:0000313" key="2">
    <source>
        <dbReference type="Proteomes" id="UP000306102"/>
    </source>
</evidence>
<dbReference type="AlphaFoldDB" id="A0A4S4D7I2"/>
<keyword evidence="2" id="KW-1185">Reference proteome</keyword>
<accession>A0A4S4D7I2</accession>
<gene>
    <name evidence="1" type="ORF">TEA_018451</name>
</gene>
<sequence length="218" mass="24568">MDFVHQDEVVSSSSSSSECMWCKKQASSSSTKSHDPGGCSYVCTRTKFHFHVYCITEMVHEAWKKGVIIDDSTNDISTALKEMDLLTKFHFHVYCITEMVHEAWKKGVIIDDSTNDISTALKEMDLQLMMPNSDKSTVNGIIETLKTVSPFVAAIVSLEIASCQPDLTQLIGTDPPLRHQWSSLTTPNRAKFRSEYNVRSLQRIAENYSTFCAPRSRT</sequence>
<dbReference type="Proteomes" id="UP000306102">
    <property type="component" value="Unassembled WGS sequence"/>
</dbReference>
<comment type="caution">
    <text evidence="1">The sequence shown here is derived from an EMBL/GenBank/DDBJ whole genome shotgun (WGS) entry which is preliminary data.</text>
</comment>
<organism evidence="1 2">
    <name type="scientific">Camellia sinensis var. sinensis</name>
    <name type="common">China tea</name>
    <dbReference type="NCBI Taxonomy" id="542762"/>
    <lineage>
        <taxon>Eukaryota</taxon>
        <taxon>Viridiplantae</taxon>
        <taxon>Streptophyta</taxon>
        <taxon>Embryophyta</taxon>
        <taxon>Tracheophyta</taxon>
        <taxon>Spermatophyta</taxon>
        <taxon>Magnoliopsida</taxon>
        <taxon>eudicotyledons</taxon>
        <taxon>Gunneridae</taxon>
        <taxon>Pentapetalae</taxon>
        <taxon>asterids</taxon>
        <taxon>Ericales</taxon>
        <taxon>Theaceae</taxon>
        <taxon>Camellia</taxon>
    </lineage>
</organism>
<proteinExistence type="predicted"/>
<evidence type="ECO:0000313" key="1">
    <source>
        <dbReference type="EMBL" id="THF98378.1"/>
    </source>
</evidence>
<name>A0A4S4D7I2_CAMSN</name>
<reference evidence="1 2" key="1">
    <citation type="journal article" date="2018" name="Proc. Natl. Acad. Sci. U.S.A.">
        <title>Draft genome sequence of Camellia sinensis var. sinensis provides insights into the evolution of the tea genome and tea quality.</title>
        <authorList>
            <person name="Wei C."/>
            <person name="Yang H."/>
            <person name="Wang S."/>
            <person name="Zhao J."/>
            <person name="Liu C."/>
            <person name="Gao L."/>
            <person name="Xia E."/>
            <person name="Lu Y."/>
            <person name="Tai Y."/>
            <person name="She G."/>
            <person name="Sun J."/>
            <person name="Cao H."/>
            <person name="Tong W."/>
            <person name="Gao Q."/>
            <person name="Li Y."/>
            <person name="Deng W."/>
            <person name="Jiang X."/>
            <person name="Wang W."/>
            <person name="Chen Q."/>
            <person name="Zhang S."/>
            <person name="Li H."/>
            <person name="Wu J."/>
            <person name="Wang P."/>
            <person name="Li P."/>
            <person name="Shi C."/>
            <person name="Zheng F."/>
            <person name="Jian J."/>
            <person name="Huang B."/>
            <person name="Shan D."/>
            <person name="Shi M."/>
            <person name="Fang C."/>
            <person name="Yue Y."/>
            <person name="Li F."/>
            <person name="Li D."/>
            <person name="Wei S."/>
            <person name="Han B."/>
            <person name="Jiang C."/>
            <person name="Yin Y."/>
            <person name="Xia T."/>
            <person name="Zhang Z."/>
            <person name="Bennetzen J.L."/>
            <person name="Zhao S."/>
            <person name="Wan X."/>
        </authorList>
    </citation>
    <scope>NUCLEOTIDE SEQUENCE [LARGE SCALE GENOMIC DNA]</scope>
    <source>
        <strain evidence="2">cv. Shuchazao</strain>
        <tissue evidence="1">Leaf</tissue>
    </source>
</reference>
<protein>
    <submittedName>
        <fullName evidence="1">Uncharacterized protein</fullName>
    </submittedName>
</protein>